<keyword evidence="13" id="KW-1015">Disulfide bond</keyword>
<comment type="cofactor">
    <cofactor evidence="16 18">
        <name>Zn(2+)</name>
        <dbReference type="ChEBI" id="CHEBI:29105"/>
    </cofactor>
    <text evidence="16 18">Binds 1 zinc ion per subunit.</text>
</comment>
<keyword evidence="4 18" id="KW-0964">Secreted</keyword>
<dbReference type="Gene3D" id="2.60.40.2970">
    <property type="match status" value="1"/>
</dbReference>
<dbReference type="GO" id="GO:0005576">
    <property type="term" value="C:extracellular region"/>
    <property type="evidence" value="ECO:0007669"/>
    <property type="project" value="UniProtKB-SubCell"/>
</dbReference>
<dbReference type="Gene3D" id="3.40.390.10">
    <property type="entry name" value="Collagenase (Catalytic Domain)"/>
    <property type="match status" value="1"/>
</dbReference>
<evidence type="ECO:0000256" key="18">
    <source>
        <dbReference type="RuleBase" id="RU361126"/>
    </source>
</evidence>
<evidence type="ECO:0000313" key="19">
    <source>
        <dbReference type="EMBL" id="OJD10810.1"/>
    </source>
</evidence>
<keyword evidence="7 16" id="KW-0479">Metal-binding</keyword>
<evidence type="ECO:0000256" key="7">
    <source>
        <dbReference type="ARBA" id="ARBA00022723"/>
    </source>
</evidence>
<evidence type="ECO:0000256" key="11">
    <source>
        <dbReference type="ARBA" id="ARBA00023049"/>
    </source>
</evidence>
<accession>A0A1J9P4L2</accession>
<feature type="binding site" evidence="16">
    <location>
        <position position="308"/>
    </location>
    <ligand>
        <name>Zn(2+)</name>
        <dbReference type="ChEBI" id="CHEBI:29105"/>
        <note>catalytic</note>
    </ligand>
</feature>
<keyword evidence="10 16" id="KW-0862">Zinc</keyword>
<feature type="binding site" evidence="16">
    <location>
        <position position="323"/>
    </location>
    <ligand>
        <name>Zn(2+)</name>
        <dbReference type="ChEBI" id="CHEBI:29105"/>
        <note>catalytic</note>
    </ligand>
</feature>
<dbReference type="PANTHER" id="PTHR37016:SF7">
    <property type="entry name" value="NEUTRAL PROTEASE 2"/>
    <property type="match status" value="1"/>
</dbReference>
<feature type="disulfide bond" evidence="17">
    <location>
        <begin position="188"/>
        <end position="259"/>
    </location>
</feature>
<dbReference type="GO" id="GO:0004222">
    <property type="term" value="F:metalloendopeptidase activity"/>
    <property type="evidence" value="ECO:0007669"/>
    <property type="project" value="InterPro"/>
</dbReference>
<dbReference type="GO" id="GO:0046872">
    <property type="term" value="F:metal ion binding"/>
    <property type="evidence" value="ECO:0007669"/>
    <property type="project" value="UniProtKB-KW"/>
</dbReference>
<evidence type="ECO:0000256" key="16">
    <source>
        <dbReference type="PIRSR" id="PIRSR601384-2"/>
    </source>
</evidence>
<dbReference type="InterPro" id="IPR050414">
    <property type="entry name" value="Fungal_M35_metalloproteases"/>
</dbReference>
<dbReference type="AlphaFoldDB" id="A0A1J9P4L2"/>
<comment type="similarity">
    <text evidence="3 18">Belongs to the peptidase M35 family.</text>
</comment>
<evidence type="ECO:0000256" key="3">
    <source>
        <dbReference type="ARBA" id="ARBA00010279"/>
    </source>
</evidence>
<reference evidence="19 20" key="1">
    <citation type="submission" date="2015-07" db="EMBL/GenBank/DDBJ databases">
        <title>Emmonsia species relationships and genome sequence.</title>
        <authorList>
            <consortium name="The Broad Institute Genomics Platform"/>
            <person name="Cuomo C.A."/>
            <person name="Munoz J.F."/>
            <person name="Imamovic A."/>
            <person name="Priest M.E."/>
            <person name="Young S."/>
            <person name="Clay O.K."/>
            <person name="McEwen J.G."/>
        </authorList>
    </citation>
    <scope>NUCLEOTIDE SEQUENCE [LARGE SCALE GENOMIC DNA]</scope>
    <source>
        <strain evidence="19 20">UAMH 9510</strain>
    </source>
</reference>
<keyword evidence="9 18" id="KW-0378">Hydrolase</keyword>
<organism evidence="19 20">
    <name type="scientific">Emergomyces pasteurianus Ep9510</name>
    <dbReference type="NCBI Taxonomy" id="1447872"/>
    <lineage>
        <taxon>Eukaryota</taxon>
        <taxon>Fungi</taxon>
        <taxon>Dikarya</taxon>
        <taxon>Ascomycota</taxon>
        <taxon>Pezizomycotina</taxon>
        <taxon>Eurotiomycetes</taxon>
        <taxon>Eurotiomycetidae</taxon>
        <taxon>Onygenales</taxon>
        <taxon>Ajellomycetaceae</taxon>
        <taxon>Emergomyces</taxon>
    </lineage>
</organism>
<evidence type="ECO:0000256" key="12">
    <source>
        <dbReference type="ARBA" id="ARBA00023145"/>
    </source>
</evidence>
<evidence type="ECO:0000313" key="20">
    <source>
        <dbReference type="Proteomes" id="UP000182235"/>
    </source>
</evidence>
<dbReference type="Pfam" id="PF02102">
    <property type="entry name" value="Peptidase_M35"/>
    <property type="match status" value="1"/>
</dbReference>
<sequence>MRSLSSILAVAVLITTAIAGVAPFTGKRADNIPELDVTLTQINGTVVKAVVTNNGVQGLNILTLNFFKDNAPVKKVSVYSEGVEIPFAGVRLRHKSSGLSSEVFTHLGPGESFDDEFDVALTADLSKGGHVVLRAQGYASTTDTDGETLSGMVRYSSNELEFDVDGTSAAKTFASMSTFSKRARLASCTGARESATTQAIRDAIVVAAQAATAARSGGARFVEYFKTNDQATRDLVAARFDAVSRESSSTIAGQTTYYCDDPNFICSPNILAYAIPARNLITNCPGYYTLDHMTQRCHGQDRVTTSIHEFTHTPGVYSPGTDDVAYGHQAVTGLSTEEALNNADTFSLFANGMLLSHRFLIVESKLLTLPTAVQVDC</sequence>
<dbReference type="InterPro" id="IPR024079">
    <property type="entry name" value="MetalloPept_cat_dom_sf"/>
</dbReference>
<name>A0A1J9P4L2_9EURO</name>
<comment type="caution">
    <text evidence="19">The sequence shown here is derived from an EMBL/GenBank/DDBJ whole genome shotgun (WGS) entry which is preliminary data.</text>
</comment>
<gene>
    <name evidence="19" type="ORF">AJ78_08276</name>
</gene>
<feature type="disulfide bond" evidence="17">
    <location>
        <begin position="266"/>
        <end position="284"/>
    </location>
</feature>
<evidence type="ECO:0000256" key="2">
    <source>
        <dbReference type="ARBA" id="ARBA00004613"/>
    </source>
</evidence>
<keyword evidence="20" id="KW-1185">Reference proteome</keyword>
<dbReference type="Proteomes" id="UP000182235">
    <property type="component" value="Unassembled WGS sequence"/>
</dbReference>
<feature type="chain" id="PRO_5011832528" description="Neutral protease 2" evidence="18">
    <location>
        <begin position="20"/>
        <end position="377"/>
    </location>
</feature>
<keyword evidence="6 18" id="KW-0165">Cleavage on pair of basic residues</keyword>
<evidence type="ECO:0000256" key="17">
    <source>
        <dbReference type="PIRSR" id="PIRSR601384-3"/>
    </source>
</evidence>
<dbReference type="STRING" id="1447872.A0A1J9P4L2"/>
<dbReference type="PANTHER" id="PTHR37016">
    <property type="match status" value="1"/>
</dbReference>
<feature type="binding site" evidence="16">
    <location>
        <position position="312"/>
    </location>
    <ligand>
        <name>Zn(2+)</name>
        <dbReference type="ChEBI" id="CHEBI:29105"/>
        <note>catalytic</note>
    </ligand>
</feature>
<evidence type="ECO:0000256" key="10">
    <source>
        <dbReference type="ARBA" id="ARBA00022833"/>
    </source>
</evidence>
<comment type="function">
    <text evidence="14 18">Secreted metalloproteinase that allows assimilation of proteinaceous substrates. Shows high activities on basic nuclear substrates such as histone and protamine.</text>
</comment>
<keyword evidence="11 18" id="KW-0482">Metalloprotease</keyword>
<evidence type="ECO:0000256" key="15">
    <source>
        <dbReference type="PIRSR" id="PIRSR601384-1"/>
    </source>
</evidence>
<comment type="subcellular location">
    <subcellularLocation>
        <location evidence="2 18">Secreted</location>
    </subcellularLocation>
</comment>
<evidence type="ECO:0000256" key="9">
    <source>
        <dbReference type="ARBA" id="ARBA00022801"/>
    </source>
</evidence>
<feature type="signal peptide" evidence="18">
    <location>
        <begin position="1"/>
        <end position="19"/>
    </location>
</feature>
<dbReference type="EC" id="3.4.24.39" evidence="18"/>
<proteinExistence type="inferred from homology"/>
<evidence type="ECO:0000256" key="14">
    <source>
        <dbReference type="ARBA" id="ARBA00049968"/>
    </source>
</evidence>
<evidence type="ECO:0000256" key="1">
    <source>
        <dbReference type="ARBA" id="ARBA00001187"/>
    </source>
</evidence>
<dbReference type="CDD" id="cd11008">
    <property type="entry name" value="M35_deuterolysin_like"/>
    <property type="match status" value="1"/>
</dbReference>
<keyword evidence="5 18" id="KW-0645">Protease</keyword>
<dbReference type="OrthoDB" id="412874at2759"/>
<dbReference type="GO" id="GO:0006508">
    <property type="term" value="P:proteolysis"/>
    <property type="evidence" value="ECO:0007669"/>
    <property type="project" value="UniProtKB-KW"/>
</dbReference>
<keyword evidence="8 18" id="KW-0732">Signal</keyword>
<protein>
    <recommendedName>
        <fullName evidence="18">Neutral protease 2</fullName>
        <ecNumber evidence="18">3.4.24.39</ecNumber>
    </recommendedName>
    <alternativeName>
        <fullName evidence="18">Deuterolysin</fullName>
    </alternativeName>
</protein>
<evidence type="ECO:0000256" key="4">
    <source>
        <dbReference type="ARBA" id="ARBA00022525"/>
    </source>
</evidence>
<dbReference type="VEuPathDB" id="FungiDB:AJ78_08276"/>
<evidence type="ECO:0000256" key="5">
    <source>
        <dbReference type="ARBA" id="ARBA00022670"/>
    </source>
</evidence>
<keyword evidence="12" id="KW-0865">Zymogen</keyword>
<evidence type="ECO:0000256" key="6">
    <source>
        <dbReference type="ARBA" id="ARBA00022685"/>
    </source>
</evidence>
<evidence type="ECO:0000256" key="13">
    <source>
        <dbReference type="ARBA" id="ARBA00023157"/>
    </source>
</evidence>
<dbReference type="SUPFAM" id="SSF55486">
    <property type="entry name" value="Metalloproteases ('zincins'), catalytic domain"/>
    <property type="match status" value="1"/>
</dbReference>
<evidence type="ECO:0000256" key="8">
    <source>
        <dbReference type="ARBA" id="ARBA00022729"/>
    </source>
</evidence>
<dbReference type="EMBL" id="LGRN01000685">
    <property type="protein sequence ID" value="OJD10810.1"/>
    <property type="molecule type" value="Genomic_DNA"/>
</dbReference>
<dbReference type="PRINTS" id="PR00768">
    <property type="entry name" value="DEUTEROLYSIN"/>
</dbReference>
<comment type="catalytic activity">
    <reaction evidence="1 18">
        <text>Preferential cleavage of bonds with hydrophobic residues in P1'. Also 3-Asn-|-Gln-4 and 8-Gly-|-Ser-9 bonds in insulin B chain.</text>
        <dbReference type="EC" id="3.4.24.39"/>
    </reaction>
</comment>
<dbReference type="InterPro" id="IPR001384">
    <property type="entry name" value="Peptidase_M35"/>
</dbReference>
<feature type="active site" evidence="15">
    <location>
        <position position="309"/>
    </location>
</feature>